<comment type="caution">
    <text evidence="2">The sequence shown here is derived from an EMBL/GenBank/DDBJ whole genome shotgun (WGS) entry which is preliminary data.</text>
</comment>
<keyword evidence="2" id="KW-0489">Methyltransferase</keyword>
<dbReference type="GO" id="GO:0032259">
    <property type="term" value="P:methylation"/>
    <property type="evidence" value="ECO:0007669"/>
    <property type="project" value="UniProtKB-KW"/>
</dbReference>
<evidence type="ECO:0000313" key="3">
    <source>
        <dbReference type="Proteomes" id="UP000537126"/>
    </source>
</evidence>
<sequence>MYKHQYLNLGCGYRYHPDWVNIDFVSTGPGVLAYDLRKGIPFPDNHFDVVYHSHVLEHFPKQEAAGFIRECYRVLKTGGILRVVVPDLEQIVREYLRHLEAAWQGDREAMYNYEWIMLEMYDQTVRNESGGEMVKYLCRDYLPNEEYVYERIGEEGRAIRQAFLARHKKREGERDRQVEQKKLSLLWRPFLSGVKRLIRNVFFKTESIYSPENYEAYRIGKFRLSGEVHYWMYDRYSLKSLLEQSGFCKVQLKNPFDSDIPEWNSFELETKNGVVFKPDSLFMEAYKPMQQ</sequence>
<dbReference type="RefSeq" id="WP_166918012.1">
    <property type="nucleotide sequence ID" value="NZ_JAASRN010000001.1"/>
</dbReference>
<dbReference type="GO" id="GO:0008757">
    <property type="term" value="F:S-adenosylmethionine-dependent methyltransferase activity"/>
    <property type="evidence" value="ECO:0007669"/>
    <property type="project" value="InterPro"/>
</dbReference>
<dbReference type="EMBL" id="JAASRN010000001">
    <property type="protein sequence ID" value="NIK72699.1"/>
    <property type="molecule type" value="Genomic_DNA"/>
</dbReference>
<evidence type="ECO:0000313" key="2">
    <source>
        <dbReference type="EMBL" id="NIK72699.1"/>
    </source>
</evidence>
<gene>
    <name evidence="2" type="ORF">FHS56_000185</name>
</gene>
<keyword evidence="3" id="KW-1185">Reference proteome</keyword>
<dbReference type="InterPro" id="IPR029063">
    <property type="entry name" value="SAM-dependent_MTases_sf"/>
</dbReference>
<dbReference type="Pfam" id="PF08241">
    <property type="entry name" value="Methyltransf_11"/>
    <property type="match status" value="1"/>
</dbReference>
<dbReference type="CDD" id="cd02440">
    <property type="entry name" value="AdoMet_MTases"/>
    <property type="match status" value="1"/>
</dbReference>
<dbReference type="SUPFAM" id="SSF53335">
    <property type="entry name" value="S-adenosyl-L-methionine-dependent methyltransferases"/>
    <property type="match status" value="1"/>
</dbReference>
<organism evidence="2 3">
    <name type="scientific">Thermonema lapsum</name>
    <dbReference type="NCBI Taxonomy" id="28195"/>
    <lineage>
        <taxon>Bacteria</taxon>
        <taxon>Pseudomonadati</taxon>
        <taxon>Bacteroidota</taxon>
        <taxon>Cytophagia</taxon>
        <taxon>Cytophagales</taxon>
        <taxon>Thermonemataceae</taxon>
        <taxon>Thermonema</taxon>
    </lineage>
</organism>
<dbReference type="AlphaFoldDB" id="A0A846MMK2"/>
<name>A0A846MMK2_9BACT</name>
<accession>A0A846MMK2</accession>
<reference evidence="2 3" key="1">
    <citation type="submission" date="2020-03" db="EMBL/GenBank/DDBJ databases">
        <title>Genomic Encyclopedia of Type Strains, Phase IV (KMG-IV): sequencing the most valuable type-strain genomes for metagenomic binning, comparative biology and taxonomic classification.</title>
        <authorList>
            <person name="Goeker M."/>
        </authorList>
    </citation>
    <scope>NUCLEOTIDE SEQUENCE [LARGE SCALE GENOMIC DNA]</scope>
    <source>
        <strain evidence="2 3">DSM 5718</strain>
    </source>
</reference>
<protein>
    <submittedName>
        <fullName evidence="2">Putative SAM-dependent methyltransferase</fullName>
    </submittedName>
</protein>
<dbReference type="Gene3D" id="3.40.50.150">
    <property type="entry name" value="Vaccinia Virus protein VP39"/>
    <property type="match status" value="1"/>
</dbReference>
<feature type="domain" description="Methyltransferase type 11" evidence="1">
    <location>
        <begin position="35"/>
        <end position="81"/>
    </location>
</feature>
<keyword evidence="2" id="KW-0808">Transferase</keyword>
<proteinExistence type="predicted"/>
<dbReference type="InterPro" id="IPR013216">
    <property type="entry name" value="Methyltransf_11"/>
</dbReference>
<evidence type="ECO:0000259" key="1">
    <source>
        <dbReference type="Pfam" id="PF08241"/>
    </source>
</evidence>
<dbReference type="Proteomes" id="UP000537126">
    <property type="component" value="Unassembled WGS sequence"/>
</dbReference>